<dbReference type="OrthoDB" id="266663at2759"/>
<gene>
    <name evidence="3" type="ORF">TSOC_014443</name>
</gene>
<dbReference type="InterPro" id="IPR051281">
    <property type="entry name" value="Dual-spec_lipid-protein_phosph"/>
</dbReference>
<reference evidence="3 4" key="1">
    <citation type="journal article" date="2017" name="Mol. Biol. Evol.">
        <title>The 4-celled Tetrabaena socialis nuclear genome reveals the essential components for genetic control of cell number at the origin of multicellularity in the volvocine lineage.</title>
        <authorList>
            <person name="Featherston J."/>
            <person name="Arakaki Y."/>
            <person name="Hanschen E.R."/>
            <person name="Ferris P.J."/>
            <person name="Michod R.E."/>
            <person name="Olson B.J.S.C."/>
            <person name="Nozaki H."/>
            <person name="Durand P.M."/>
        </authorList>
    </citation>
    <scope>NUCLEOTIDE SEQUENCE [LARGE SCALE GENOMIC DNA]</scope>
    <source>
        <strain evidence="3 4">NIES-571</strain>
    </source>
</reference>
<dbReference type="PANTHER" id="PTHR12305:SF81">
    <property type="entry name" value="PHOSPHATIDYLINOSITOL 3,4,5-TRISPHOSPHATE 3-PHOSPHATASE AND DUAL-SPECIFICITY PROTEIN PHOSPHATASE PTEN"/>
    <property type="match status" value="1"/>
</dbReference>
<dbReference type="EMBL" id="PGGS01002176">
    <property type="protein sequence ID" value="PNG99774.1"/>
    <property type="molecule type" value="Genomic_DNA"/>
</dbReference>
<proteinExistence type="predicted"/>
<name>A0A2J7ZHN4_9CHLO</name>
<evidence type="ECO:0000259" key="2">
    <source>
        <dbReference type="PROSITE" id="PS51181"/>
    </source>
</evidence>
<dbReference type="PROSITE" id="PS51181">
    <property type="entry name" value="PPASE_TENSIN"/>
    <property type="match status" value="1"/>
</dbReference>
<feature type="non-terminal residue" evidence="3">
    <location>
        <position position="142"/>
    </location>
</feature>
<dbReference type="Gene3D" id="3.90.190.10">
    <property type="entry name" value="Protein tyrosine phosphatase superfamily"/>
    <property type="match status" value="1"/>
</dbReference>
<dbReference type="GO" id="GO:0005829">
    <property type="term" value="C:cytosol"/>
    <property type="evidence" value="ECO:0007669"/>
    <property type="project" value="TreeGrafter"/>
</dbReference>
<dbReference type="PANTHER" id="PTHR12305">
    <property type="entry name" value="PHOSPHATASE WITH HOMOLOGY TO TENSIN"/>
    <property type="match status" value="1"/>
</dbReference>
<dbReference type="InterPro" id="IPR029021">
    <property type="entry name" value="Prot-tyrosine_phosphatase-like"/>
</dbReference>
<feature type="domain" description="Phosphatase tensin-type" evidence="2">
    <location>
        <begin position="15"/>
        <end position="142"/>
    </location>
</feature>
<evidence type="ECO:0000256" key="1">
    <source>
        <dbReference type="ARBA" id="ARBA00022801"/>
    </source>
</evidence>
<dbReference type="GO" id="GO:0016314">
    <property type="term" value="F:phosphatidylinositol-3,4,5-trisphosphate 3-phosphatase activity"/>
    <property type="evidence" value="ECO:0007669"/>
    <property type="project" value="TreeGrafter"/>
</dbReference>
<dbReference type="InterPro" id="IPR029023">
    <property type="entry name" value="Tensin_phosphatase"/>
</dbReference>
<organism evidence="3 4">
    <name type="scientific">Tetrabaena socialis</name>
    <dbReference type="NCBI Taxonomy" id="47790"/>
    <lineage>
        <taxon>Eukaryota</taxon>
        <taxon>Viridiplantae</taxon>
        <taxon>Chlorophyta</taxon>
        <taxon>core chlorophytes</taxon>
        <taxon>Chlorophyceae</taxon>
        <taxon>CS clade</taxon>
        <taxon>Chlamydomonadales</taxon>
        <taxon>Tetrabaenaceae</taxon>
        <taxon>Tetrabaena</taxon>
    </lineage>
</organism>
<dbReference type="AlphaFoldDB" id="A0A2J7ZHN4"/>
<dbReference type="Proteomes" id="UP000236333">
    <property type="component" value="Unassembled WGS sequence"/>
</dbReference>
<keyword evidence="1" id="KW-0378">Hydrolase</keyword>
<dbReference type="SUPFAM" id="SSF52799">
    <property type="entry name" value="(Phosphotyrosine protein) phosphatases II"/>
    <property type="match status" value="1"/>
</dbReference>
<accession>A0A2J7ZHN4</accession>
<sequence>MPRAGHPGLVSTNKRRYQLDGYDLDLTYITERIIAMGFPCDGLSSLYRNPAAKVVRLLEERHPGQYKVYNLCVERGYDDAVFGGRVVRLPMYDGQRGRALVMVEGRHAVALAARGGIAATVLLLARPPVRDVENRGTDLLQL</sequence>
<evidence type="ECO:0000313" key="4">
    <source>
        <dbReference type="Proteomes" id="UP000236333"/>
    </source>
</evidence>
<keyword evidence="4" id="KW-1185">Reference proteome</keyword>
<evidence type="ECO:0000313" key="3">
    <source>
        <dbReference type="EMBL" id="PNG99774.1"/>
    </source>
</evidence>
<protein>
    <submittedName>
        <fullName evidence="3">Phosphatidylinositol 3,4,5-trisphosphate 3-phosphatase TPTE2</fullName>
    </submittedName>
</protein>
<comment type="caution">
    <text evidence="3">The sequence shown here is derived from an EMBL/GenBank/DDBJ whole genome shotgun (WGS) entry which is preliminary data.</text>
</comment>